<evidence type="ECO:0000313" key="1">
    <source>
        <dbReference type="EMBL" id="RSK31763.1"/>
    </source>
</evidence>
<evidence type="ECO:0008006" key="3">
    <source>
        <dbReference type="Google" id="ProtNLM"/>
    </source>
</evidence>
<dbReference type="RefSeq" id="WP_125430996.1">
    <property type="nucleotide sequence ID" value="NZ_RWIS01000008.1"/>
</dbReference>
<comment type="caution">
    <text evidence="1">The sequence shown here is derived from an EMBL/GenBank/DDBJ whole genome shotgun (WGS) entry which is preliminary data.</text>
</comment>
<dbReference type="AlphaFoldDB" id="A0A428JGR4"/>
<proteinExistence type="predicted"/>
<accession>A0A428JGR4</accession>
<name>A0A428JGR4_9BACT</name>
<dbReference type="PROSITE" id="PS51257">
    <property type="entry name" value="PROKAR_LIPOPROTEIN"/>
    <property type="match status" value="1"/>
</dbReference>
<dbReference type="OrthoDB" id="879085at2"/>
<protein>
    <recommendedName>
        <fullName evidence="3">Lipoprotein</fullName>
    </recommendedName>
</protein>
<organism evidence="1 2">
    <name type="scientific">Hymenobacter metallilatus</name>
    <dbReference type="NCBI Taxonomy" id="2493666"/>
    <lineage>
        <taxon>Bacteria</taxon>
        <taxon>Pseudomonadati</taxon>
        <taxon>Bacteroidota</taxon>
        <taxon>Cytophagia</taxon>
        <taxon>Cytophagales</taxon>
        <taxon>Hymenobacteraceae</taxon>
        <taxon>Hymenobacter</taxon>
    </lineage>
</organism>
<dbReference type="EMBL" id="RWIS01000008">
    <property type="protein sequence ID" value="RSK31763.1"/>
    <property type="molecule type" value="Genomic_DNA"/>
</dbReference>
<reference evidence="1 2" key="1">
    <citation type="submission" date="2018-12" db="EMBL/GenBank/DDBJ databases">
        <authorList>
            <person name="Feng G."/>
            <person name="Zhu H."/>
        </authorList>
    </citation>
    <scope>NUCLEOTIDE SEQUENCE [LARGE SCALE GENOMIC DNA]</scope>
    <source>
        <strain evidence="1 2">9PBR-2</strain>
    </source>
</reference>
<evidence type="ECO:0000313" key="2">
    <source>
        <dbReference type="Proteomes" id="UP000280066"/>
    </source>
</evidence>
<sequence>MKFTLSAWFIGGLALLVGCTSDEPIPQETQAWLHDTDGTVLTFQNTSTGVAEPVEVHIRRESQRTGSGRFTIRHTRVHQAYLYYYINPQPAVPITGLGLEFADNQVTVAPDPNYWTDSRIFLQTAADEAQETATAETQASVKLTGIMTLNGQAYGRCLWGKFTLAKGSQPTKTDDVAEFFYTKDQGLVAYTKANGQMWMRVK</sequence>
<dbReference type="Proteomes" id="UP000280066">
    <property type="component" value="Unassembled WGS sequence"/>
</dbReference>
<gene>
    <name evidence="1" type="ORF">EI290_13115</name>
</gene>
<keyword evidence="2" id="KW-1185">Reference proteome</keyword>